<dbReference type="GO" id="GO:0030424">
    <property type="term" value="C:axon"/>
    <property type="evidence" value="ECO:0007669"/>
    <property type="project" value="TreeGrafter"/>
</dbReference>
<dbReference type="SUPFAM" id="SSF49265">
    <property type="entry name" value="Fibronectin type III"/>
    <property type="match status" value="3"/>
</dbReference>
<keyword evidence="15" id="KW-1185">Reference proteome</keyword>
<evidence type="ECO:0000256" key="10">
    <source>
        <dbReference type="SAM" id="MobiDB-lite"/>
    </source>
</evidence>
<evidence type="ECO:0000256" key="7">
    <source>
        <dbReference type="ARBA" id="ARBA00023136"/>
    </source>
</evidence>
<feature type="domain" description="Fibronectin type-III" evidence="13">
    <location>
        <begin position="889"/>
        <end position="984"/>
    </location>
</feature>
<comment type="subcellular location">
    <subcellularLocation>
        <location evidence="1">Membrane</location>
        <topology evidence="1">Single-pass membrane protein</topology>
    </subcellularLocation>
</comment>
<dbReference type="FunFam" id="2.60.40.10:FF:000410">
    <property type="entry name" value="Down syndrome cell adhesion molecule, isoform H"/>
    <property type="match status" value="1"/>
</dbReference>
<evidence type="ECO:0008006" key="16">
    <source>
        <dbReference type="Google" id="ProtNLM"/>
    </source>
</evidence>
<evidence type="ECO:0000256" key="9">
    <source>
        <dbReference type="ARBA" id="ARBA00023319"/>
    </source>
</evidence>
<dbReference type="SMART" id="SM00409">
    <property type="entry name" value="IG"/>
    <property type="match status" value="4"/>
</dbReference>
<evidence type="ECO:0000313" key="14">
    <source>
        <dbReference type="EMBL" id="CAL4060332.1"/>
    </source>
</evidence>
<dbReference type="Proteomes" id="UP001497623">
    <property type="component" value="Unassembled WGS sequence"/>
</dbReference>
<dbReference type="Pfam" id="PF07679">
    <property type="entry name" value="I-set"/>
    <property type="match status" value="2"/>
</dbReference>
<dbReference type="PANTHER" id="PTHR10075:SF53">
    <property type="entry name" value="DOWN SYNDROME CELL ADHESION MOLECULE 1, ISOFORM BQ"/>
    <property type="match status" value="1"/>
</dbReference>
<evidence type="ECO:0000256" key="2">
    <source>
        <dbReference type="ARBA" id="ARBA00022692"/>
    </source>
</evidence>
<keyword evidence="4" id="KW-0677">Repeat</keyword>
<dbReference type="InterPro" id="IPR056754">
    <property type="entry name" value="DSCAM/DSCAML_C"/>
</dbReference>
<comment type="caution">
    <text evidence="14">The sequence shown here is derived from an EMBL/GenBank/DDBJ whole genome shotgun (WGS) entry which is preliminary data.</text>
</comment>
<dbReference type="Pfam" id="PF00041">
    <property type="entry name" value="fn3"/>
    <property type="match status" value="5"/>
</dbReference>
<proteinExistence type="predicted"/>
<dbReference type="PANTHER" id="PTHR10075">
    <property type="entry name" value="BASIGIN RELATED"/>
    <property type="match status" value="1"/>
</dbReference>
<dbReference type="FunFam" id="2.60.40.10:FF:000498">
    <property type="entry name" value="Down syndrome cell adhesion molecule, isoform J"/>
    <property type="match status" value="1"/>
</dbReference>
<feature type="domain" description="Ig-like" evidence="12">
    <location>
        <begin position="700"/>
        <end position="783"/>
    </location>
</feature>
<dbReference type="Gene3D" id="2.60.40.10">
    <property type="entry name" value="Immunoglobulins"/>
    <property type="match status" value="10"/>
</dbReference>
<feature type="domain" description="Fibronectin type-III" evidence="13">
    <location>
        <begin position="791"/>
        <end position="885"/>
    </location>
</feature>
<gene>
    <name evidence="14" type="ORF">MNOR_LOCUS1260</name>
</gene>
<feature type="domain" description="Ig-like" evidence="12">
    <location>
        <begin position="99"/>
        <end position="187"/>
    </location>
</feature>
<evidence type="ECO:0000256" key="11">
    <source>
        <dbReference type="SAM" id="Phobius"/>
    </source>
</evidence>
<dbReference type="InterPro" id="IPR007110">
    <property type="entry name" value="Ig-like_dom"/>
</dbReference>
<dbReference type="FunFam" id="2.60.40.10:FF:000333">
    <property type="entry name" value="Down syndrome cell adhesion molecule"/>
    <property type="match status" value="1"/>
</dbReference>
<evidence type="ECO:0000256" key="5">
    <source>
        <dbReference type="ARBA" id="ARBA00022889"/>
    </source>
</evidence>
<feature type="domain" description="Fibronectin type-III" evidence="13">
    <location>
        <begin position="399"/>
        <end position="499"/>
    </location>
</feature>
<feature type="transmembrane region" description="Helical" evidence="11">
    <location>
        <begin position="1009"/>
        <end position="1032"/>
    </location>
</feature>
<dbReference type="InterPro" id="IPR003961">
    <property type="entry name" value="FN3_dom"/>
</dbReference>
<feature type="compositionally biased region" description="Polar residues" evidence="10">
    <location>
        <begin position="1219"/>
        <end position="1228"/>
    </location>
</feature>
<dbReference type="InterPro" id="IPR021012">
    <property type="entry name" value="Dscam1_C"/>
</dbReference>
<dbReference type="SMART" id="SM00060">
    <property type="entry name" value="FN3"/>
    <property type="match status" value="6"/>
</dbReference>
<keyword evidence="3" id="KW-0732">Signal</keyword>
<keyword evidence="6 11" id="KW-1133">Transmembrane helix</keyword>
<feature type="region of interest" description="Disordered" evidence="10">
    <location>
        <begin position="1285"/>
        <end position="1335"/>
    </location>
</feature>
<evidence type="ECO:0000256" key="3">
    <source>
        <dbReference type="ARBA" id="ARBA00022729"/>
    </source>
</evidence>
<evidence type="ECO:0000259" key="13">
    <source>
        <dbReference type="PROSITE" id="PS50853"/>
    </source>
</evidence>
<evidence type="ECO:0000256" key="1">
    <source>
        <dbReference type="ARBA" id="ARBA00004167"/>
    </source>
</evidence>
<feature type="region of interest" description="Disordered" evidence="10">
    <location>
        <begin position="1126"/>
        <end position="1153"/>
    </location>
</feature>
<dbReference type="PROSITE" id="PS50835">
    <property type="entry name" value="IG_LIKE"/>
    <property type="match status" value="4"/>
</dbReference>
<feature type="domain" description="Fibronectin type-III" evidence="13">
    <location>
        <begin position="604"/>
        <end position="698"/>
    </location>
</feature>
<dbReference type="FunFam" id="2.60.40.10:FF:000394">
    <property type="entry name" value="Down syndrome cell adhesion molecule, isoform J"/>
    <property type="match status" value="1"/>
</dbReference>
<dbReference type="Pfam" id="PF25059">
    <property type="entry name" value="FN3_DSCAM-DSCAML_C"/>
    <property type="match status" value="1"/>
</dbReference>
<dbReference type="CDD" id="cd00096">
    <property type="entry name" value="Ig"/>
    <property type="match status" value="1"/>
</dbReference>
<dbReference type="InterPro" id="IPR036116">
    <property type="entry name" value="FN3_sf"/>
</dbReference>
<accession>A0AAV2PNP2</accession>
<dbReference type="GO" id="GO:0098632">
    <property type="term" value="F:cell-cell adhesion mediator activity"/>
    <property type="evidence" value="ECO:0007669"/>
    <property type="project" value="TreeGrafter"/>
</dbReference>
<dbReference type="Pfam" id="PF12355">
    <property type="entry name" value="Dscam_C"/>
    <property type="match status" value="1"/>
</dbReference>
<dbReference type="InterPro" id="IPR013098">
    <property type="entry name" value="Ig_I-set"/>
</dbReference>
<evidence type="ECO:0000256" key="6">
    <source>
        <dbReference type="ARBA" id="ARBA00022989"/>
    </source>
</evidence>
<evidence type="ECO:0000313" key="15">
    <source>
        <dbReference type="Proteomes" id="UP001497623"/>
    </source>
</evidence>
<dbReference type="PRINTS" id="PR00014">
    <property type="entry name" value="FNTYPEIII"/>
</dbReference>
<dbReference type="EMBL" id="CAXKWB010000331">
    <property type="protein sequence ID" value="CAL4060332.1"/>
    <property type="molecule type" value="Genomic_DNA"/>
</dbReference>
<keyword evidence="2 11" id="KW-0812">Transmembrane</keyword>
<dbReference type="SUPFAM" id="SSF48726">
    <property type="entry name" value="Immunoglobulin"/>
    <property type="match status" value="4"/>
</dbReference>
<dbReference type="InterPro" id="IPR003598">
    <property type="entry name" value="Ig_sub2"/>
</dbReference>
<dbReference type="FunFam" id="2.60.40.10:FF:000093">
    <property type="entry name" value="Down syndrome cell adhesion molecule, isoform B"/>
    <property type="match status" value="1"/>
</dbReference>
<feature type="region of interest" description="Disordered" evidence="10">
    <location>
        <begin position="1171"/>
        <end position="1261"/>
    </location>
</feature>
<evidence type="ECO:0000259" key="12">
    <source>
        <dbReference type="PROSITE" id="PS50835"/>
    </source>
</evidence>
<dbReference type="GO" id="GO:0007411">
    <property type="term" value="P:axon guidance"/>
    <property type="evidence" value="ECO:0007669"/>
    <property type="project" value="TreeGrafter"/>
</dbReference>
<dbReference type="PROSITE" id="PS50853">
    <property type="entry name" value="FN3"/>
    <property type="match status" value="6"/>
</dbReference>
<dbReference type="InterPro" id="IPR036179">
    <property type="entry name" value="Ig-like_dom_sf"/>
</dbReference>
<feature type="domain" description="Fibronectin type-III" evidence="13">
    <location>
        <begin position="504"/>
        <end position="600"/>
    </location>
</feature>
<protein>
    <recommendedName>
        <fullName evidence="16">Down syndrome cell adhesion molecule</fullName>
    </recommendedName>
</protein>
<dbReference type="CDD" id="cd00063">
    <property type="entry name" value="FN3"/>
    <property type="match status" value="6"/>
</dbReference>
<dbReference type="InterPro" id="IPR003599">
    <property type="entry name" value="Ig_sub"/>
</dbReference>
<keyword evidence="5" id="KW-0130">Cell adhesion</keyword>
<dbReference type="Pfam" id="PF13927">
    <property type="entry name" value="Ig_3"/>
    <property type="match status" value="2"/>
</dbReference>
<reference evidence="14 15" key="1">
    <citation type="submission" date="2024-05" db="EMBL/GenBank/DDBJ databases">
        <authorList>
            <person name="Wallberg A."/>
        </authorList>
    </citation>
    <scope>NUCLEOTIDE SEQUENCE [LARGE SCALE GENOMIC DNA]</scope>
</reference>
<organism evidence="14 15">
    <name type="scientific">Meganyctiphanes norvegica</name>
    <name type="common">Northern krill</name>
    <name type="synonym">Thysanopoda norvegica</name>
    <dbReference type="NCBI Taxonomy" id="48144"/>
    <lineage>
        <taxon>Eukaryota</taxon>
        <taxon>Metazoa</taxon>
        <taxon>Ecdysozoa</taxon>
        <taxon>Arthropoda</taxon>
        <taxon>Crustacea</taxon>
        <taxon>Multicrustacea</taxon>
        <taxon>Malacostraca</taxon>
        <taxon>Eumalacostraca</taxon>
        <taxon>Eucarida</taxon>
        <taxon>Euphausiacea</taxon>
        <taxon>Euphausiidae</taxon>
        <taxon>Meganyctiphanes</taxon>
    </lineage>
</organism>
<name>A0AAV2PNP2_MEGNR</name>
<dbReference type="SMART" id="SM00408">
    <property type="entry name" value="IGc2"/>
    <property type="match status" value="4"/>
</dbReference>
<dbReference type="InterPro" id="IPR013783">
    <property type="entry name" value="Ig-like_fold"/>
</dbReference>
<dbReference type="FunFam" id="2.60.40.10:FF:000719">
    <property type="entry name" value="nephrin isoform X1"/>
    <property type="match status" value="1"/>
</dbReference>
<feature type="compositionally biased region" description="Pro residues" evidence="10">
    <location>
        <begin position="1298"/>
        <end position="1307"/>
    </location>
</feature>
<dbReference type="FunFam" id="2.60.40.10:FF:000104">
    <property type="entry name" value="Down syndrome cell adhesion molecule b"/>
    <property type="match status" value="1"/>
</dbReference>
<feature type="compositionally biased region" description="Polar residues" evidence="10">
    <location>
        <begin position="1172"/>
        <end position="1193"/>
    </location>
</feature>
<dbReference type="GO" id="GO:0005886">
    <property type="term" value="C:plasma membrane"/>
    <property type="evidence" value="ECO:0007669"/>
    <property type="project" value="TreeGrafter"/>
</dbReference>
<feature type="domain" description="Ig-like" evidence="12">
    <location>
        <begin position="4"/>
        <end position="94"/>
    </location>
</feature>
<dbReference type="GO" id="GO:0070593">
    <property type="term" value="P:dendrite self-avoidance"/>
    <property type="evidence" value="ECO:0007669"/>
    <property type="project" value="TreeGrafter"/>
</dbReference>
<feature type="compositionally biased region" description="Low complexity" evidence="10">
    <location>
        <begin position="1308"/>
        <end position="1329"/>
    </location>
</feature>
<keyword evidence="9" id="KW-0393">Immunoglobulin domain</keyword>
<keyword evidence="7 11" id="KW-0472">Membrane</keyword>
<feature type="domain" description="Fibronectin type-III" evidence="13">
    <location>
        <begin position="299"/>
        <end position="394"/>
    </location>
</feature>
<evidence type="ECO:0000256" key="8">
    <source>
        <dbReference type="ARBA" id="ARBA00023157"/>
    </source>
</evidence>
<feature type="domain" description="Ig-like" evidence="12">
    <location>
        <begin position="198"/>
        <end position="290"/>
    </location>
</feature>
<dbReference type="GO" id="GO:0007156">
    <property type="term" value="P:homophilic cell adhesion via plasma membrane adhesion molecules"/>
    <property type="evidence" value="ECO:0007669"/>
    <property type="project" value="TreeGrafter"/>
</dbReference>
<sequence length="1399" mass="154392">MEVPEISPFGFESEIESGRDAQLLCYVPKGDLPIAFNWYFHGRDVSHAMGVNTMKVSSRSSILTIPSTTHGHSGDYTCVATNPAGSTRFSATLVVNVPPRWIVEPSDKPFALGSDAKLECKADGFPKPSVSWKKAAGRTPGDYRDLGLNNPNVRVTDDGTLHITNIQKSHEGYFLCEASNGIGAGLSTVIYVRVQAPPQFSIQYRNQTARRGEDAVLECEAEGETPIGILWSKDKINIDQALEPRYTIHDEMPPAGVHSSLSIKTTDRTDSSVYTCVATNSFGSADTNINLIIQEHPEQPNSLKVLDKSGRSVELSWTPPYDGNSPITRYIVEYKLSKRNWDQDGERMMVPGDQNIAAVLDLSPATTYHLRIVARNEIGDSDPSDTVTIITAEEAPSGPPRDMKVEAVDQHSLRVTWKPPMKEEWNGDIQGYQVGYRLANSNKSYVYETVDFSKEMGKEHHLIITKLDVYTEYAVVVSAFNKIGQGPKTDEVKSYTAEGTPLEPPQDVSCTTLTSQTIRVSWSSPPLETVQGVIKGYKVIYGSSEVWYDEEKRDTKITGSTETHLHGLQKYTNYSLEVLTHTAGGEGVRCKPIHCQTDQDIPDSPTSVKALVTSAESILVSWLPPDRPNGIITQYTVYYKEHGKQDTQRERERLPPTQLNFQAIGLTQRDDYVFWVTASTTVGEGERSQSVYLKPSDKVPAKIASFDEEYLATYKEDVKLQCQAVGIPKPDVRWTVHGEPFDPKSNDRMRLIEGSLLIREVSRDDAGEYTCHVENAYGADTVTHTLLIQAPPHPPEIQRLSTTTNSIEVKLNPSVPHDDTPIHGYTIYYKPEFSDWESVQVPASTRTYTLEGLWCGSQYQIYASAYNKIGTGESSEILNTRTKGKKPEVPEVHRFVEASSTSITLHLKAWGDGGCPMNYFVVEYKSRHQVDWTMASNQVKPTGNYVIMELTPATWYSLRINAHNNAGSSVAEYECATLTVTGATLAPSVIEGRVSWLPIWWPKWLDLNVLVPVVATVVVIIVGIVVICVAVTRRKNGIENLRLREEVYQQYQYNASMPPPSTMGKNHPGFQGELGYIPPPNRKLPPVPGSQYNTCDRIKRGGGGVMRGINATWDPRRPMYEELSLHPPPGRRIPPGPPGNIGSQDTLRSGGDDEICPYATFHLLGFREEMDPSQQGNNFQTFPHQNGHGSQPPNFGPASHSMPPSSTYYSTVPGDMTASRMSNSTFSPTYDDPARSDDESDQYGGSTYSGGGPYARAVDSVSQSGTAKRMMANLGKSSYTFMKNVNRQSHGSNGNTSPEPPPPPPPRNGDLPPLDSSGLGSSLNDSNNSTASNQFSEAECDHDLVQRNYGGRNSDQVLGIPIKATKSTEEMRKLLDKNEAATTIQNGGLKMSVSNEMNV</sequence>
<feature type="compositionally biased region" description="Pro residues" evidence="10">
    <location>
        <begin position="1126"/>
        <end position="1138"/>
    </location>
</feature>
<feature type="compositionally biased region" description="Polar residues" evidence="10">
    <location>
        <begin position="1285"/>
        <end position="1297"/>
    </location>
</feature>
<evidence type="ECO:0000256" key="4">
    <source>
        <dbReference type="ARBA" id="ARBA00022737"/>
    </source>
</evidence>
<keyword evidence="8" id="KW-1015">Disulfide bond</keyword>
<feature type="non-terminal residue" evidence="14">
    <location>
        <position position="1399"/>
    </location>
</feature>